<dbReference type="EMBL" id="JACEIO010000029">
    <property type="protein sequence ID" value="MBA4537875.1"/>
    <property type="molecule type" value="Genomic_DNA"/>
</dbReference>
<organism evidence="8 9">
    <name type="scientific">Bacillus aquiflavi</name>
    <dbReference type="NCBI Taxonomy" id="2672567"/>
    <lineage>
        <taxon>Bacteria</taxon>
        <taxon>Bacillati</taxon>
        <taxon>Bacillota</taxon>
        <taxon>Bacilli</taxon>
        <taxon>Bacillales</taxon>
        <taxon>Bacillaceae</taxon>
        <taxon>Bacillus</taxon>
    </lineage>
</organism>
<reference evidence="8 9" key="1">
    <citation type="submission" date="2020-02" db="EMBL/GenBank/DDBJ databases">
        <title>Bacillus aquiflavi sp. nov., isolated from yellow water of strong flavor Chinese baijiu in Yibin region of China.</title>
        <authorList>
            <person name="Xie J."/>
        </authorList>
    </citation>
    <scope>NUCLEOTIDE SEQUENCE [LARGE SCALE GENOMIC DNA]</scope>
    <source>
        <strain evidence="8 9">3H-10</strain>
    </source>
</reference>
<feature type="transmembrane region" description="Helical" evidence="6">
    <location>
        <begin position="126"/>
        <end position="147"/>
    </location>
</feature>
<feature type="transmembrane region" description="Helical" evidence="6">
    <location>
        <begin position="56"/>
        <end position="77"/>
    </location>
</feature>
<sequence>MKKLSLLIGDRVMKTGIAVFFTALICQWLNWPAVFAVITAIVTIEPTARDSVKKSFIRFPASAIGSAYAVIFISIFGNSPITYTCAAVLTIITCYKLKLHAGLLVATLTAVAMIEVVQSDFLASFFVRLGTTTTGLVVSTLVNIFIFPPKYGTLISNNMISLFKKTGDAVNILMTELLSGHPGNNKAEVIFSELQTDLNKTETLCRFQEADWEFHRFSEADLNLFSKEKEMLNVLRQIHFHLGNLLANRTESFNWDEKQSTTLAFILQQVVNGLRNEESLNDHRYHEQMKELIHLLEDEQFATEIENSDGELFTAKWTVIYEFISIYHLIFNLNKYAPSYIKETKKHVKHG</sequence>
<evidence type="ECO:0000256" key="4">
    <source>
        <dbReference type="ARBA" id="ARBA00022989"/>
    </source>
</evidence>
<keyword evidence="3 6" id="KW-0812">Transmembrane</keyword>
<evidence type="ECO:0000256" key="1">
    <source>
        <dbReference type="ARBA" id="ARBA00004651"/>
    </source>
</evidence>
<comment type="caution">
    <text evidence="8">The sequence shown here is derived from an EMBL/GenBank/DDBJ whole genome shotgun (WGS) entry which is preliminary data.</text>
</comment>
<dbReference type="InterPro" id="IPR010343">
    <property type="entry name" value="ArAE_1"/>
</dbReference>
<keyword evidence="2" id="KW-1003">Cell membrane</keyword>
<dbReference type="Proteomes" id="UP000472971">
    <property type="component" value="Unassembled WGS sequence"/>
</dbReference>
<evidence type="ECO:0000256" key="6">
    <source>
        <dbReference type="SAM" id="Phobius"/>
    </source>
</evidence>
<keyword evidence="5 6" id="KW-0472">Membrane</keyword>
<gene>
    <name evidence="8" type="ORF">G4D64_11620</name>
    <name evidence="7" type="ORF">H1Z61_12230</name>
</gene>
<comment type="subcellular location">
    <subcellularLocation>
        <location evidence="1">Cell membrane</location>
        <topology evidence="1">Multi-pass membrane protein</topology>
    </subcellularLocation>
</comment>
<dbReference type="AlphaFoldDB" id="A0A6B3W2L9"/>
<dbReference type="PANTHER" id="PTHR40064">
    <property type="entry name" value="MEMBRANE PROTEIN-RELATED"/>
    <property type="match status" value="1"/>
</dbReference>
<keyword evidence="4 6" id="KW-1133">Transmembrane helix</keyword>
<protein>
    <submittedName>
        <fullName evidence="8">Aromatic acid exporter family protein</fullName>
    </submittedName>
    <submittedName>
        <fullName evidence="7">FUSC family protein</fullName>
    </submittedName>
</protein>
<dbReference type="EMBL" id="JAAIWN010000027">
    <property type="protein sequence ID" value="NEY82131.1"/>
    <property type="molecule type" value="Genomic_DNA"/>
</dbReference>
<feature type="transmembrane region" description="Helical" evidence="6">
    <location>
        <begin position="20"/>
        <end position="44"/>
    </location>
</feature>
<evidence type="ECO:0000256" key="2">
    <source>
        <dbReference type="ARBA" id="ARBA00022475"/>
    </source>
</evidence>
<dbReference type="GO" id="GO:0005886">
    <property type="term" value="C:plasma membrane"/>
    <property type="evidence" value="ECO:0007669"/>
    <property type="project" value="UniProtKB-SubCell"/>
</dbReference>
<reference evidence="7 10" key="2">
    <citation type="submission" date="2020-07" db="EMBL/GenBank/DDBJ databases">
        <authorList>
            <person name="Feng H."/>
        </authorList>
    </citation>
    <scope>NUCLEOTIDE SEQUENCE [LARGE SCALE GENOMIC DNA]</scope>
    <source>
        <strain evidence="7">S-12</strain>
        <strain evidence="10">s-12</strain>
    </source>
</reference>
<evidence type="ECO:0000313" key="10">
    <source>
        <dbReference type="Proteomes" id="UP000570010"/>
    </source>
</evidence>
<dbReference type="InterPro" id="IPR052984">
    <property type="entry name" value="UPF0421"/>
</dbReference>
<accession>A0A6B3W2L9</accession>
<dbReference type="Proteomes" id="UP000570010">
    <property type="component" value="Unassembled WGS sequence"/>
</dbReference>
<evidence type="ECO:0000256" key="3">
    <source>
        <dbReference type="ARBA" id="ARBA00022692"/>
    </source>
</evidence>
<evidence type="ECO:0000313" key="7">
    <source>
        <dbReference type="EMBL" id="MBA4537875.1"/>
    </source>
</evidence>
<dbReference type="Pfam" id="PF06081">
    <property type="entry name" value="ArAE_1"/>
    <property type="match status" value="1"/>
</dbReference>
<evidence type="ECO:0000313" key="8">
    <source>
        <dbReference type="EMBL" id="NEY82131.1"/>
    </source>
</evidence>
<evidence type="ECO:0000256" key="5">
    <source>
        <dbReference type="ARBA" id="ARBA00023136"/>
    </source>
</evidence>
<keyword evidence="9" id="KW-1185">Reference proteome</keyword>
<feature type="transmembrane region" description="Helical" evidence="6">
    <location>
        <begin position="97"/>
        <end position="114"/>
    </location>
</feature>
<name>A0A6B3W2L9_9BACI</name>
<dbReference type="RefSeq" id="WP_163242517.1">
    <property type="nucleotide sequence ID" value="NZ_JAAIWN010000027.1"/>
</dbReference>
<proteinExistence type="predicted"/>
<evidence type="ECO:0000313" key="9">
    <source>
        <dbReference type="Proteomes" id="UP000472971"/>
    </source>
</evidence>
<dbReference type="PANTHER" id="PTHR40064:SF1">
    <property type="entry name" value="MEMBRANE PROTEIN"/>
    <property type="match status" value="1"/>
</dbReference>